<dbReference type="PROSITE" id="PS00941">
    <property type="entry name" value="CARBOXYLESTERASE_B_2"/>
    <property type="match status" value="1"/>
</dbReference>
<dbReference type="EMBL" id="LJIG01000304">
    <property type="protein sequence ID" value="KRT86636.1"/>
    <property type="molecule type" value="Genomic_DNA"/>
</dbReference>
<dbReference type="Proteomes" id="UP000051574">
    <property type="component" value="Unassembled WGS sequence"/>
</dbReference>
<evidence type="ECO:0000256" key="6">
    <source>
        <dbReference type="RuleBase" id="RU361235"/>
    </source>
</evidence>
<dbReference type="Pfam" id="PF00135">
    <property type="entry name" value="COesterase"/>
    <property type="match status" value="1"/>
</dbReference>
<evidence type="ECO:0000259" key="7">
    <source>
        <dbReference type="Pfam" id="PF00135"/>
    </source>
</evidence>
<dbReference type="PANTHER" id="PTHR11559">
    <property type="entry name" value="CARBOXYLESTERASE"/>
    <property type="match status" value="1"/>
</dbReference>
<protein>
    <recommendedName>
        <fullName evidence="6">Carboxylic ester hydrolase</fullName>
        <ecNumber evidence="6">3.1.1.-</ecNumber>
    </recommendedName>
</protein>
<comment type="caution">
    <text evidence="8">The sequence shown here is derived from an EMBL/GenBank/DDBJ whole genome shotgun (WGS) entry which is preliminary data.</text>
</comment>
<evidence type="ECO:0000313" key="9">
    <source>
        <dbReference type="Proteomes" id="UP000051574"/>
    </source>
</evidence>
<gene>
    <name evidence="8" type="ORF">AMK59_472</name>
</gene>
<dbReference type="AlphaFoldDB" id="A0A0T6BH19"/>
<keyword evidence="3 6" id="KW-0378">Hydrolase</keyword>
<dbReference type="InterPro" id="IPR019826">
    <property type="entry name" value="Carboxylesterase_B_AS"/>
</dbReference>
<dbReference type="CDD" id="cd00312">
    <property type="entry name" value="Esterase_lipase"/>
    <property type="match status" value="1"/>
</dbReference>
<keyword evidence="9" id="KW-1185">Reference proteome</keyword>
<evidence type="ECO:0000313" key="8">
    <source>
        <dbReference type="EMBL" id="KRT86636.1"/>
    </source>
</evidence>
<organism evidence="8 9">
    <name type="scientific">Oryctes borbonicus</name>
    <dbReference type="NCBI Taxonomy" id="1629725"/>
    <lineage>
        <taxon>Eukaryota</taxon>
        <taxon>Metazoa</taxon>
        <taxon>Ecdysozoa</taxon>
        <taxon>Arthropoda</taxon>
        <taxon>Hexapoda</taxon>
        <taxon>Insecta</taxon>
        <taxon>Pterygota</taxon>
        <taxon>Neoptera</taxon>
        <taxon>Endopterygota</taxon>
        <taxon>Coleoptera</taxon>
        <taxon>Polyphaga</taxon>
        <taxon>Scarabaeiformia</taxon>
        <taxon>Scarabaeidae</taxon>
        <taxon>Dynastinae</taxon>
        <taxon>Oryctes</taxon>
    </lineage>
</organism>
<dbReference type="GO" id="GO:0052689">
    <property type="term" value="F:carboxylic ester hydrolase activity"/>
    <property type="evidence" value="ECO:0007669"/>
    <property type="project" value="UniProtKB-KW"/>
</dbReference>
<keyword evidence="4" id="KW-1015">Disulfide bond</keyword>
<proteinExistence type="inferred from homology"/>
<evidence type="ECO:0000256" key="2">
    <source>
        <dbReference type="ARBA" id="ARBA00022487"/>
    </source>
</evidence>
<dbReference type="Gene3D" id="3.40.50.1820">
    <property type="entry name" value="alpha/beta hydrolase"/>
    <property type="match status" value="1"/>
</dbReference>
<name>A0A0T6BH19_9SCAR</name>
<dbReference type="SUPFAM" id="SSF53474">
    <property type="entry name" value="alpha/beta-Hydrolases"/>
    <property type="match status" value="1"/>
</dbReference>
<dbReference type="InterPro" id="IPR019819">
    <property type="entry name" value="Carboxylesterase_B_CS"/>
</dbReference>
<sequence>AFSASAIPQLKSESDYNRCKSQELIMSCAVLLFVLLIRLISEAYADNVPLIETSNGWLQGTLKKSYAGRTFASFEGVPFAAPPIGELRFEAPQEPHNWTGTWIADTTHKCLQSYKSPKELGAAGEEDCLYVNVYVPRTNPNPLDNLNVLVHIHGGAWMLGSGDFYAGPDYLMDEEVILVTINYRLGPFGFLSTEDEVQPGNNGLKDQVQSLKWIQKNIKYFGGNPDSVTITGMSAGGASVHYLYLSHLSRGLFHRGISQSGTAINPWALQEASLDKAKRLAALMGCPTTNSKEIIKCLKLRNGNQIAEVVTTFLVYDGFPFSPFGPVVEVEHEGAFLTEHPYKLLTEGKIADLPWITSVTEREGIYPGAFFGNQMDQLDREFEQIAPHVLDYNYTLSEAEKASITQKIRKHYFKESINLHDFITLCGDRHFKVEADIAARLQTRANKSPVYFYVLGYRGQRSFSEIFLGTKHDIGPSHADDVIYYLKTFLASSKLTESDEEMKSIYMQWILSFSNDSKPKIKNVEWE</sequence>
<dbReference type="ESTHER" id="9scar-a0a0t6bh19">
    <property type="family name" value="Carb_B_Arthropoda"/>
</dbReference>
<comment type="similarity">
    <text evidence="1 6">Belongs to the type-B carboxylesterase/lipase family.</text>
</comment>
<feature type="non-terminal residue" evidence="8">
    <location>
        <position position="1"/>
    </location>
</feature>
<evidence type="ECO:0000256" key="1">
    <source>
        <dbReference type="ARBA" id="ARBA00005964"/>
    </source>
</evidence>
<dbReference type="OrthoDB" id="6846267at2759"/>
<dbReference type="EC" id="3.1.1.-" evidence="6"/>
<keyword evidence="5" id="KW-0325">Glycoprotein</keyword>
<feature type="non-terminal residue" evidence="8">
    <location>
        <position position="527"/>
    </location>
</feature>
<dbReference type="PROSITE" id="PS00122">
    <property type="entry name" value="CARBOXYLESTERASE_B_1"/>
    <property type="match status" value="1"/>
</dbReference>
<accession>A0A0T6BH19</accession>
<feature type="domain" description="Carboxylesterase type B" evidence="7">
    <location>
        <begin position="49"/>
        <end position="526"/>
    </location>
</feature>
<keyword evidence="2" id="KW-0719">Serine esterase</keyword>
<dbReference type="InterPro" id="IPR029058">
    <property type="entry name" value="AB_hydrolase_fold"/>
</dbReference>
<evidence type="ECO:0000256" key="3">
    <source>
        <dbReference type="ARBA" id="ARBA00022801"/>
    </source>
</evidence>
<dbReference type="InterPro" id="IPR050309">
    <property type="entry name" value="Type-B_Carboxylest/Lipase"/>
</dbReference>
<evidence type="ECO:0000256" key="5">
    <source>
        <dbReference type="ARBA" id="ARBA00023180"/>
    </source>
</evidence>
<evidence type="ECO:0000256" key="4">
    <source>
        <dbReference type="ARBA" id="ARBA00023157"/>
    </source>
</evidence>
<reference evidence="8 9" key="1">
    <citation type="submission" date="2015-09" db="EMBL/GenBank/DDBJ databases">
        <title>Draft genome of the scarab beetle Oryctes borbonicus.</title>
        <authorList>
            <person name="Meyer J.M."/>
            <person name="Markov G.V."/>
            <person name="Baskaran P."/>
            <person name="Herrmann M."/>
            <person name="Sommer R.J."/>
            <person name="Roedelsperger C."/>
        </authorList>
    </citation>
    <scope>NUCLEOTIDE SEQUENCE [LARGE SCALE GENOMIC DNA]</scope>
    <source>
        <strain evidence="8">OB123</strain>
        <tissue evidence="8">Whole animal</tissue>
    </source>
</reference>
<dbReference type="InterPro" id="IPR002018">
    <property type="entry name" value="CarbesteraseB"/>
</dbReference>